<evidence type="ECO:0000256" key="1">
    <source>
        <dbReference type="ARBA" id="ARBA00004567"/>
    </source>
</evidence>
<feature type="signal peptide" evidence="10">
    <location>
        <begin position="1"/>
        <end position="16"/>
    </location>
</feature>
<dbReference type="GO" id="GO:0031965">
    <property type="term" value="C:nuclear membrane"/>
    <property type="evidence" value="ECO:0007669"/>
    <property type="project" value="InterPro"/>
</dbReference>
<keyword evidence="7 9" id="KW-0906">Nuclear pore complex</keyword>
<dbReference type="PIRSF" id="PIRSF038119">
    <property type="entry name" value="Nucleoporin_NUP53"/>
    <property type="match status" value="1"/>
</dbReference>
<dbReference type="GO" id="GO:0003676">
    <property type="term" value="F:nucleic acid binding"/>
    <property type="evidence" value="ECO:0007669"/>
    <property type="project" value="InterPro"/>
</dbReference>
<proteinExistence type="inferred from homology"/>
<name>A0A8C5QLJ4_9ANUR</name>
<evidence type="ECO:0000313" key="12">
    <source>
        <dbReference type="Ensembl" id="ENSLLEP00000039515.1"/>
    </source>
</evidence>
<comment type="subcellular location">
    <subcellularLocation>
        <location evidence="1 9">Nucleus</location>
        <location evidence="1 9">Nuclear pore complex</location>
    </subcellularLocation>
</comment>
<dbReference type="InterPro" id="IPR007846">
    <property type="entry name" value="RRM_NUP35_dom"/>
</dbReference>
<dbReference type="GO" id="GO:0017056">
    <property type="term" value="F:structural constituent of nuclear pore"/>
    <property type="evidence" value="ECO:0007669"/>
    <property type="project" value="InterPro"/>
</dbReference>
<keyword evidence="3 9" id="KW-0813">Transport</keyword>
<feature type="chain" id="PRO_5034190515" description="Nucleoporin NUP53" evidence="10">
    <location>
        <begin position="17"/>
        <end position="287"/>
    </location>
</feature>
<evidence type="ECO:0000313" key="13">
    <source>
        <dbReference type="Proteomes" id="UP000694569"/>
    </source>
</evidence>
<dbReference type="PANTHER" id="PTHR21527">
    <property type="entry name" value="NUCLEOPORIN NUP35"/>
    <property type="match status" value="1"/>
</dbReference>
<dbReference type="GeneTree" id="ENSGT00390000005923"/>
<dbReference type="PROSITE" id="PS51472">
    <property type="entry name" value="RRM_NUP35"/>
    <property type="match status" value="1"/>
</dbReference>
<reference evidence="12" key="2">
    <citation type="submission" date="2025-09" db="UniProtKB">
        <authorList>
            <consortium name="Ensembl"/>
        </authorList>
    </citation>
    <scope>IDENTIFICATION</scope>
</reference>
<evidence type="ECO:0000256" key="7">
    <source>
        <dbReference type="ARBA" id="ARBA00023132"/>
    </source>
</evidence>
<sequence length="287" mass="32356">MHVILFLSCCIMPAVILTYPQLIPFRSVVFPISDIKILHKLMAQQTNHESLFLPPFLIGYVPMTTSISSRPLKGGKMVQFPIRPGANPAKRRSYATPVGSIYDGTGYPSSLLAKKKRFQKLSAAITMIAEIRKTSNIVLNLLPQNEDVQTPLKHTWVTVFGFPQGYAVPVLMQFEKFGRIERFVMPNYENWIHIKYQNCMGARTALLKDGEIFDGNMIGVMTCDNIPIVSQKRDQDVSECEEAPAKKKFALPMRGVGAPKPTAMKNAPAPRKDTSLLTRVMEYLFFW</sequence>
<organism evidence="12 13">
    <name type="scientific">Leptobrachium leishanense</name>
    <name type="common">Leishan spiny toad</name>
    <dbReference type="NCBI Taxonomy" id="445787"/>
    <lineage>
        <taxon>Eukaryota</taxon>
        <taxon>Metazoa</taxon>
        <taxon>Chordata</taxon>
        <taxon>Craniata</taxon>
        <taxon>Vertebrata</taxon>
        <taxon>Euteleostomi</taxon>
        <taxon>Amphibia</taxon>
        <taxon>Batrachia</taxon>
        <taxon>Anura</taxon>
        <taxon>Pelobatoidea</taxon>
        <taxon>Megophryidae</taxon>
        <taxon>Leptobrachium</taxon>
    </lineage>
</organism>
<evidence type="ECO:0000256" key="3">
    <source>
        <dbReference type="ARBA" id="ARBA00022448"/>
    </source>
</evidence>
<dbReference type="CDD" id="cd12441">
    <property type="entry name" value="RRM_Nup53_like"/>
    <property type="match status" value="1"/>
</dbReference>
<dbReference type="GO" id="GO:0006607">
    <property type="term" value="P:NLS-bearing protein import into nucleus"/>
    <property type="evidence" value="ECO:0007669"/>
    <property type="project" value="TreeGrafter"/>
</dbReference>
<dbReference type="InterPro" id="IPR012677">
    <property type="entry name" value="Nucleotide-bd_a/b_plait_sf"/>
</dbReference>
<dbReference type="SUPFAM" id="SSF54928">
    <property type="entry name" value="RNA-binding domain, RBD"/>
    <property type="match status" value="1"/>
</dbReference>
<keyword evidence="4 9" id="KW-0509">mRNA transport</keyword>
<dbReference type="GO" id="GO:0051028">
    <property type="term" value="P:mRNA transport"/>
    <property type="evidence" value="ECO:0007669"/>
    <property type="project" value="UniProtKB-UniRule"/>
</dbReference>
<keyword evidence="13" id="KW-1185">Reference proteome</keyword>
<reference evidence="12" key="1">
    <citation type="submission" date="2025-08" db="UniProtKB">
        <authorList>
            <consortium name="Ensembl"/>
        </authorList>
    </citation>
    <scope>IDENTIFICATION</scope>
</reference>
<keyword evidence="5 9" id="KW-0653">Protein transport</keyword>
<comment type="function">
    <text evidence="9">Functions as a component of the nuclear pore complex (NPC).</text>
</comment>
<dbReference type="InterPro" id="IPR035979">
    <property type="entry name" value="RBD_domain_sf"/>
</dbReference>
<dbReference type="GO" id="GO:0005543">
    <property type="term" value="F:phospholipid binding"/>
    <property type="evidence" value="ECO:0007669"/>
    <property type="project" value="TreeGrafter"/>
</dbReference>
<dbReference type="GO" id="GO:0044615">
    <property type="term" value="C:nuclear pore nuclear basket"/>
    <property type="evidence" value="ECO:0007669"/>
    <property type="project" value="TreeGrafter"/>
</dbReference>
<keyword evidence="10" id="KW-0732">Signal</keyword>
<dbReference type="PANTHER" id="PTHR21527:SF6">
    <property type="entry name" value="NUCLEOPORIN NUP35"/>
    <property type="match status" value="1"/>
</dbReference>
<evidence type="ECO:0000259" key="11">
    <source>
        <dbReference type="PROSITE" id="PS51472"/>
    </source>
</evidence>
<dbReference type="Proteomes" id="UP000694569">
    <property type="component" value="Unplaced"/>
</dbReference>
<evidence type="ECO:0000256" key="5">
    <source>
        <dbReference type="ARBA" id="ARBA00022927"/>
    </source>
</evidence>
<comment type="similarity">
    <text evidence="2 9">Belongs to the Nup35 family.</text>
</comment>
<evidence type="ECO:0000256" key="2">
    <source>
        <dbReference type="ARBA" id="ARBA00009454"/>
    </source>
</evidence>
<dbReference type="AlphaFoldDB" id="A0A8C5QLJ4"/>
<evidence type="ECO:0000256" key="6">
    <source>
        <dbReference type="ARBA" id="ARBA00023010"/>
    </source>
</evidence>
<evidence type="ECO:0000256" key="4">
    <source>
        <dbReference type="ARBA" id="ARBA00022816"/>
    </source>
</evidence>
<dbReference type="OrthoDB" id="6493458at2759"/>
<dbReference type="GO" id="GO:0044613">
    <property type="term" value="C:nuclear pore central transport channel"/>
    <property type="evidence" value="ECO:0007669"/>
    <property type="project" value="TreeGrafter"/>
</dbReference>
<evidence type="ECO:0000256" key="8">
    <source>
        <dbReference type="ARBA" id="ARBA00023242"/>
    </source>
</evidence>
<dbReference type="FunFam" id="3.30.70.330:FF:000095">
    <property type="entry name" value="Putative Nucleoporin NUP53"/>
    <property type="match status" value="1"/>
</dbReference>
<evidence type="ECO:0000256" key="9">
    <source>
        <dbReference type="PIRNR" id="PIRNR038119"/>
    </source>
</evidence>
<dbReference type="Pfam" id="PF05172">
    <property type="entry name" value="RRM_Nup35"/>
    <property type="match status" value="1"/>
</dbReference>
<protein>
    <recommendedName>
        <fullName evidence="9">Nucleoporin NUP53</fullName>
    </recommendedName>
</protein>
<feature type="domain" description="RRM Nup35-type" evidence="11">
    <location>
        <begin position="151"/>
        <end position="230"/>
    </location>
</feature>
<keyword evidence="8 9" id="KW-0539">Nucleus</keyword>
<accession>A0A8C5QLJ4</accession>
<evidence type="ECO:0000256" key="10">
    <source>
        <dbReference type="SAM" id="SignalP"/>
    </source>
</evidence>
<keyword evidence="6 9" id="KW-0811">Translocation</keyword>
<dbReference type="GO" id="GO:0006999">
    <property type="term" value="P:nuclear pore organization"/>
    <property type="evidence" value="ECO:0007669"/>
    <property type="project" value="TreeGrafter"/>
</dbReference>
<dbReference type="Ensembl" id="ENSLLET00000041103.1">
    <property type="protein sequence ID" value="ENSLLEP00000039515.1"/>
    <property type="gene ID" value="ENSLLEG00000025089.1"/>
</dbReference>
<dbReference type="InterPro" id="IPR017389">
    <property type="entry name" value="Nucleoporin_NUP53"/>
</dbReference>
<dbReference type="Gene3D" id="3.30.70.330">
    <property type="match status" value="1"/>
</dbReference>